<dbReference type="PANTHER" id="PTHR46880">
    <property type="entry name" value="RAS-ASSOCIATING DOMAIN-CONTAINING PROTEIN"/>
    <property type="match status" value="1"/>
</dbReference>
<evidence type="ECO:0000313" key="3">
    <source>
        <dbReference type="RefSeq" id="XP_023941123.2"/>
    </source>
</evidence>
<organism evidence="2 3">
    <name type="scientific">Bicyclus anynana</name>
    <name type="common">Squinting bush brown butterfly</name>
    <dbReference type="NCBI Taxonomy" id="110368"/>
    <lineage>
        <taxon>Eukaryota</taxon>
        <taxon>Metazoa</taxon>
        <taxon>Ecdysozoa</taxon>
        <taxon>Arthropoda</taxon>
        <taxon>Hexapoda</taxon>
        <taxon>Insecta</taxon>
        <taxon>Pterygota</taxon>
        <taxon>Neoptera</taxon>
        <taxon>Endopterygota</taxon>
        <taxon>Lepidoptera</taxon>
        <taxon>Glossata</taxon>
        <taxon>Ditrysia</taxon>
        <taxon>Papilionoidea</taxon>
        <taxon>Nymphalidae</taxon>
        <taxon>Satyrinae</taxon>
        <taxon>Satyrini</taxon>
        <taxon>Mycalesina</taxon>
        <taxon>Bicyclus</taxon>
    </lineage>
</organism>
<proteinExistence type="predicted"/>
<evidence type="ECO:0000259" key="1">
    <source>
        <dbReference type="Pfam" id="PF05699"/>
    </source>
</evidence>
<sequence length="424" mass="49449">MVRIGVDGANVMVGKHNSVTSIFKKELPDLIIVKCVCHSLHLCAEKAAESLPRQLEFLVRESHNWFSYSPKRLEYYRTLYETMNNNNDPKKIQGLSGTRWLARYHAIKTILEQWKELKLLFSIAKSDDKCFMAEQLYDIMRRHPFKALLIFLQNELKHVIQLNLLFQTNNVEPNKLFEDLFLLYKNLLKRLIVPSQLEKLVDSELIEFNFREHLMHTASMYFGFDFHSISRELEEKDLLDVRERCKNFLCSLAEQIQKRLPDNLSLLKTVADLHPRVATSQVKPDIKPLLNYIQRTHVYGKKNDIESEWYQLSNKIWTNTSSSADFYFEVYNDCDAAGCKRFENISKFGLAFATVPISNASVERAFSVYNVVKNKLRNRLSIKMLQSIMMVRFSLSRNGGSCTTFNPSNKMLNLFIGASTIFYF</sequence>
<reference evidence="3 4" key="1">
    <citation type="submission" date="2025-05" db="UniProtKB">
        <authorList>
            <consortium name="RefSeq"/>
        </authorList>
    </citation>
    <scope>IDENTIFICATION</scope>
</reference>
<dbReference type="OrthoDB" id="10023262at2759"/>
<dbReference type="KEGG" id="bany:112048021"/>
<dbReference type="PANTHER" id="PTHR46880:SF5">
    <property type="entry name" value="DUF4371 DOMAIN-CONTAINING PROTEIN"/>
    <property type="match status" value="1"/>
</dbReference>
<accession>A0A6J1N7Y1</accession>
<dbReference type="GeneID" id="112048021"/>
<evidence type="ECO:0000313" key="4">
    <source>
        <dbReference type="RefSeq" id="XP_052741038.1"/>
    </source>
</evidence>
<protein>
    <submittedName>
        <fullName evidence="3 4">Uncharacterized protein LOC112048021</fullName>
    </submittedName>
</protein>
<keyword evidence="2" id="KW-1185">Reference proteome</keyword>
<dbReference type="RefSeq" id="XP_023941123.2">
    <property type="nucleotide sequence ID" value="XM_024085355.2"/>
</dbReference>
<dbReference type="AlphaFoldDB" id="A0A6J1N7Y1"/>
<feature type="domain" description="HAT C-terminal dimerisation" evidence="1">
    <location>
        <begin position="340"/>
        <end position="393"/>
    </location>
</feature>
<dbReference type="InterPro" id="IPR008906">
    <property type="entry name" value="HATC_C_dom"/>
</dbReference>
<evidence type="ECO:0000313" key="2">
    <source>
        <dbReference type="Proteomes" id="UP001652582"/>
    </source>
</evidence>
<dbReference type="InterPro" id="IPR012337">
    <property type="entry name" value="RNaseH-like_sf"/>
</dbReference>
<dbReference type="Pfam" id="PF05699">
    <property type="entry name" value="Dimer_Tnp_hAT"/>
    <property type="match status" value="1"/>
</dbReference>
<gene>
    <name evidence="3 4" type="primary">LOC112048021</name>
</gene>
<dbReference type="RefSeq" id="XP_052741038.1">
    <property type="nucleotide sequence ID" value="XM_052885078.1"/>
</dbReference>
<name>A0A6J1N7Y1_BICAN</name>
<dbReference type="Proteomes" id="UP001652582">
    <property type="component" value="Chromosome 13"/>
</dbReference>
<dbReference type="SUPFAM" id="SSF53098">
    <property type="entry name" value="Ribonuclease H-like"/>
    <property type="match status" value="1"/>
</dbReference>